<evidence type="ECO:0000256" key="9">
    <source>
        <dbReference type="RuleBase" id="RU003814"/>
    </source>
</evidence>
<protein>
    <recommendedName>
        <fullName evidence="6">Translation initiation factor eIF2B subunit beta</fullName>
    </recommendedName>
    <alternativeName>
        <fullName evidence="7">eIF2B GDP-GTP exchange factor subunit beta</fullName>
    </alternativeName>
</protein>
<evidence type="ECO:0000256" key="7">
    <source>
        <dbReference type="ARBA" id="ARBA00044228"/>
    </source>
</evidence>
<comment type="subunit">
    <text evidence="8">Component of the translation initiation factor 2B (eIF2B) complex which is a heterodecamer of two sets of five different subunits: alpha, beta, gamma, delta and epsilon. Subunits alpha, beta and delta comprise a regulatory subcomplex and subunits epsilon and gamma comprise a catalytic subcomplex. Within the complex, the hexameric regulatory complex resides at the center, with the two heterodimeric catalytic subcomplexes bound on opposite sides.</text>
</comment>
<accession>A0A7G2CTJ3</accession>
<evidence type="ECO:0000256" key="5">
    <source>
        <dbReference type="ARBA" id="ARBA00022917"/>
    </source>
</evidence>
<evidence type="ECO:0000256" key="1">
    <source>
        <dbReference type="ARBA" id="ARBA00004514"/>
    </source>
</evidence>
<dbReference type="OrthoDB" id="269919at2759"/>
<evidence type="ECO:0000256" key="8">
    <source>
        <dbReference type="ARBA" id="ARBA00046432"/>
    </source>
</evidence>
<dbReference type="PANTHER" id="PTHR45859">
    <property type="entry name" value="TRANSLATION INITIATION FACTOR EIF-2B SUBUNIT BETA"/>
    <property type="match status" value="1"/>
</dbReference>
<keyword evidence="5" id="KW-0648">Protein biosynthesis</keyword>
<dbReference type="AlphaFoldDB" id="A0A7G2CTJ3"/>
<dbReference type="PANTHER" id="PTHR45859:SF1">
    <property type="entry name" value="TRANSLATION INITIATION FACTOR EIF-2B SUBUNIT BETA"/>
    <property type="match status" value="1"/>
</dbReference>
<organism evidence="11 12">
    <name type="scientific">Angomonas deanei</name>
    <dbReference type="NCBI Taxonomy" id="59799"/>
    <lineage>
        <taxon>Eukaryota</taxon>
        <taxon>Discoba</taxon>
        <taxon>Euglenozoa</taxon>
        <taxon>Kinetoplastea</taxon>
        <taxon>Metakinetoplastina</taxon>
        <taxon>Trypanosomatida</taxon>
        <taxon>Trypanosomatidae</taxon>
        <taxon>Strigomonadinae</taxon>
        <taxon>Angomonas</taxon>
    </lineage>
</organism>
<dbReference type="GO" id="GO:0005085">
    <property type="term" value="F:guanyl-nucleotide exchange factor activity"/>
    <property type="evidence" value="ECO:0007669"/>
    <property type="project" value="TreeGrafter"/>
</dbReference>
<keyword evidence="12" id="KW-1185">Reference proteome</keyword>
<evidence type="ECO:0000313" key="12">
    <source>
        <dbReference type="Proteomes" id="UP000515908"/>
    </source>
</evidence>
<proteinExistence type="inferred from homology"/>
<feature type="region of interest" description="Disordered" evidence="10">
    <location>
        <begin position="150"/>
        <end position="191"/>
    </location>
</feature>
<comment type="similarity">
    <text evidence="2 9">Belongs to the eIF-2B alpha/beta/delta subunits family.</text>
</comment>
<evidence type="ECO:0000256" key="10">
    <source>
        <dbReference type="SAM" id="MobiDB-lite"/>
    </source>
</evidence>
<dbReference type="InterPro" id="IPR000649">
    <property type="entry name" value="IF-2B-related"/>
</dbReference>
<keyword evidence="4 11" id="KW-0396">Initiation factor</keyword>
<gene>
    <name evidence="11" type="ORF">ADEAN_001015300</name>
</gene>
<dbReference type="GO" id="GO:0003743">
    <property type="term" value="F:translation initiation factor activity"/>
    <property type="evidence" value="ECO:0007669"/>
    <property type="project" value="UniProtKB-KW"/>
</dbReference>
<dbReference type="Pfam" id="PF01008">
    <property type="entry name" value="IF-2B"/>
    <property type="match status" value="1"/>
</dbReference>
<dbReference type="EMBL" id="LR877171">
    <property type="protein sequence ID" value="CAD2222609.1"/>
    <property type="molecule type" value="Genomic_DNA"/>
</dbReference>
<dbReference type="Gene3D" id="3.40.50.10470">
    <property type="entry name" value="Translation initiation factor eif-2b, domain 2"/>
    <property type="match status" value="1"/>
</dbReference>
<name>A0A7G2CTJ3_9TRYP</name>
<dbReference type="InterPro" id="IPR037171">
    <property type="entry name" value="NagB/RpiA_transferase-like"/>
</dbReference>
<dbReference type="SUPFAM" id="SSF100950">
    <property type="entry name" value="NagB/RpiA/CoA transferase-like"/>
    <property type="match status" value="1"/>
</dbReference>
<comment type="subcellular location">
    <subcellularLocation>
        <location evidence="1">Cytoplasm</location>
        <location evidence="1">Cytosol</location>
    </subcellularLocation>
</comment>
<dbReference type="InterPro" id="IPR042529">
    <property type="entry name" value="IF_2B-like_C"/>
</dbReference>
<dbReference type="Proteomes" id="UP000515908">
    <property type="component" value="Chromosome 27"/>
</dbReference>
<evidence type="ECO:0000256" key="6">
    <source>
        <dbReference type="ARBA" id="ARBA00044122"/>
    </source>
</evidence>
<dbReference type="GO" id="GO:0005851">
    <property type="term" value="C:eukaryotic translation initiation factor 2B complex"/>
    <property type="evidence" value="ECO:0007669"/>
    <property type="project" value="TreeGrafter"/>
</dbReference>
<sequence length="501" mass="54422">MAAPIADVSGLHPNLVTEISSMVEEFVTDLKRGRLGAGTGEESNSLSTSAAVQMIAIMGKIVELFQEYEEKSDSQTVQLLRSGCSAKDVASNQVLRLLQLVTMAGDAMLRSQFCVLLLMNVTRRILSILREAADRSRAQESDLEKEAKTILDDVGYDEEDTPVNSPHSSSTTELSPSPVTRKEGGLQRSGKRGFSVKFAERLDEHNYSAPTMQKELTPASPLMKRTSSAIAGQMVLKRAPSKRAHSDDDGNSFPVLASKFYEEAQGGIADFREEVEGMTNELCKRACRQLHSSDTIITMGCTNTTRRYLVEAAAARVAFRVIILEGAPSNPSAVENLAKELRAYNIDVQVLPDSSTFVVMSVSTKVLVAAESVLANGGMLAAVGTHMLCVAARHSAVPVLVATTTLKMSPYYPNDQLCTRLVRIARTGAQEMPWSTYGSTESILPLSHGVSVGDGGKGFVVHSPVTEYVPPELVTLYASNDTEFMPSQIHRFVRANYNDFD</sequence>
<evidence type="ECO:0000313" key="11">
    <source>
        <dbReference type="EMBL" id="CAD2222609.1"/>
    </source>
</evidence>
<reference evidence="11 12" key="1">
    <citation type="submission" date="2020-08" db="EMBL/GenBank/DDBJ databases">
        <authorList>
            <person name="Newling K."/>
            <person name="Davey J."/>
            <person name="Forrester S."/>
        </authorList>
    </citation>
    <scope>NUCLEOTIDE SEQUENCE [LARGE SCALE GENOMIC DNA]</scope>
    <source>
        <strain evidence="12">Crithidia deanei Carvalho (ATCC PRA-265)</strain>
    </source>
</reference>
<dbReference type="GO" id="GO:0005829">
    <property type="term" value="C:cytosol"/>
    <property type="evidence" value="ECO:0007669"/>
    <property type="project" value="UniProtKB-SubCell"/>
</dbReference>
<evidence type="ECO:0000256" key="3">
    <source>
        <dbReference type="ARBA" id="ARBA00022490"/>
    </source>
</evidence>
<evidence type="ECO:0000256" key="2">
    <source>
        <dbReference type="ARBA" id="ARBA00007251"/>
    </source>
</evidence>
<evidence type="ECO:0000256" key="4">
    <source>
        <dbReference type="ARBA" id="ARBA00022540"/>
    </source>
</evidence>
<dbReference type="VEuPathDB" id="TriTrypDB:ADEAN_001015300"/>
<keyword evidence="3" id="KW-0963">Cytoplasm</keyword>
<dbReference type="InterPro" id="IPR051855">
    <property type="entry name" value="eIF2B_beta_subunit"/>
</dbReference>
<feature type="compositionally biased region" description="Polar residues" evidence="10">
    <location>
        <begin position="162"/>
        <end position="178"/>
    </location>
</feature>